<dbReference type="SUPFAM" id="SSF53448">
    <property type="entry name" value="Nucleotide-diphospho-sugar transferases"/>
    <property type="match status" value="1"/>
</dbReference>
<dbReference type="Gene3D" id="3.90.550.10">
    <property type="entry name" value="Spore Coat Polysaccharide Biosynthesis Protein SpsA, Chain A"/>
    <property type="match status" value="1"/>
</dbReference>
<protein>
    <submittedName>
        <fullName evidence="2">Glycosyltransferase family 2 protein</fullName>
    </submittedName>
</protein>
<reference evidence="2 3" key="1">
    <citation type="journal article" date="2016" name="Int. J. Syst. Evol. Microbiol.">
        <title>Peptococcus simiae sp. nov., isolated from rhesus macaque faeces and emended description of the genus Peptococcus.</title>
        <authorList>
            <person name="Shkoporov A.N."/>
            <person name="Efimov B.A."/>
            <person name="Kondova I."/>
            <person name="Ouwerling B."/>
            <person name="Chaplin A.V."/>
            <person name="Shcherbakova V.A."/>
            <person name="Langermans J.A.M."/>
        </authorList>
    </citation>
    <scope>NUCLEOTIDE SEQUENCE [LARGE SCALE GENOMIC DNA]</scope>
    <source>
        <strain evidence="2 3">M108</strain>
    </source>
</reference>
<accession>A0ABW9GZ34</accession>
<dbReference type="CDD" id="cd04179">
    <property type="entry name" value="DPM_DPG-synthase_like"/>
    <property type="match status" value="1"/>
</dbReference>
<evidence type="ECO:0000259" key="1">
    <source>
        <dbReference type="Pfam" id="PF00535"/>
    </source>
</evidence>
<dbReference type="PANTHER" id="PTHR48090">
    <property type="entry name" value="UNDECAPRENYL-PHOSPHATE 4-DEOXY-4-FORMAMIDO-L-ARABINOSE TRANSFERASE-RELATED"/>
    <property type="match status" value="1"/>
</dbReference>
<dbReference type="Proteomes" id="UP001631949">
    <property type="component" value="Unassembled WGS sequence"/>
</dbReference>
<dbReference type="InterPro" id="IPR001173">
    <property type="entry name" value="Glyco_trans_2-like"/>
</dbReference>
<feature type="domain" description="Glycosyltransferase 2-like" evidence="1">
    <location>
        <begin position="5"/>
        <end position="164"/>
    </location>
</feature>
<dbReference type="EMBL" id="JBJUVG010000006">
    <property type="protein sequence ID" value="MFM9413826.1"/>
    <property type="molecule type" value="Genomic_DNA"/>
</dbReference>
<comment type="caution">
    <text evidence="2">The sequence shown here is derived from an EMBL/GenBank/DDBJ whole genome shotgun (WGS) entry which is preliminary data.</text>
</comment>
<gene>
    <name evidence="2" type="ORF">ACKQTC_05560</name>
</gene>
<sequence>MRKLVVIPAYNEANNLEAVIADIQVHAPTFDYIIVNDCSTDHTRQLCEEKGYSVLHLPYNLGIGGAVQAGYLFAERYDYDLAIQFDGDGQHDASYLDALVDAQLESGADMVIGSRFIDKQGFQSTRMRKLGIRFLSSLIALLCQRRIYDVTSGMRLVNRQVIQDFCAYYPSDYPEPETLALILRRGYKVLEVPVKMRARQQGRSSITPLRSVYYMVKVTLAIFIDALKPNA</sequence>
<dbReference type="RefSeq" id="WP_408977440.1">
    <property type="nucleotide sequence ID" value="NZ_JBJUVG010000006.1"/>
</dbReference>
<evidence type="ECO:0000313" key="3">
    <source>
        <dbReference type="Proteomes" id="UP001631949"/>
    </source>
</evidence>
<dbReference type="InterPro" id="IPR050256">
    <property type="entry name" value="Glycosyltransferase_2"/>
</dbReference>
<keyword evidence="3" id="KW-1185">Reference proteome</keyword>
<name>A0ABW9GZ34_9FIRM</name>
<dbReference type="PANTHER" id="PTHR48090:SF7">
    <property type="entry name" value="RFBJ PROTEIN"/>
    <property type="match status" value="1"/>
</dbReference>
<dbReference type="Pfam" id="PF00535">
    <property type="entry name" value="Glycos_transf_2"/>
    <property type="match status" value="1"/>
</dbReference>
<proteinExistence type="predicted"/>
<organism evidence="2 3">
    <name type="scientific">Peptococcus simiae</name>
    <dbReference type="NCBI Taxonomy" id="1643805"/>
    <lineage>
        <taxon>Bacteria</taxon>
        <taxon>Bacillati</taxon>
        <taxon>Bacillota</taxon>
        <taxon>Clostridia</taxon>
        <taxon>Eubacteriales</taxon>
        <taxon>Peptococcaceae</taxon>
        <taxon>Peptococcus</taxon>
    </lineage>
</organism>
<dbReference type="InterPro" id="IPR029044">
    <property type="entry name" value="Nucleotide-diphossugar_trans"/>
</dbReference>
<evidence type="ECO:0000313" key="2">
    <source>
        <dbReference type="EMBL" id="MFM9413826.1"/>
    </source>
</evidence>